<dbReference type="GO" id="GO:0004180">
    <property type="term" value="F:carboxypeptidase activity"/>
    <property type="evidence" value="ECO:0007669"/>
    <property type="project" value="UniProtKB-KW"/>
</dbReference>
<evidence type="ECO:0000313" key="3">
    <source>
        <dbReference type="Proteomes" id="UP000256779"/>
    </source>
</evidence>
<reference evidence="2 3" key="1">
    <citation type="submission" date="2018-07" db="EMBL/GenBank/DDBJ databases">
        <title>Genomic Encyclopedia of Type Strains, Phase IV (KMG-IV): sequencing the most valuable type-strain genomes for metagenomic binning, comparative biology and taxonomic classification.</title>
        <authorList>
            <person name="Goeker M."/>
        </authorList>
    </citation>
    <scope>NUCLEOTIDE SEQUENCE [LARGE SCALE GENOMIC DNA]</scope>
    <source>
        <strain evidence="2 3">DSM 4134</strain>
    </source>
</reference>
<sequence length="829" mass="94922">MPLKGICVLLICLCANCVWAQTTVVSGKVTEAATGSPIPFANVVFTGTEIGTITDFDGNFTLTANVPVDSLEVRYIGFLKRTKPIAYGVEQVVSFQLDEDIQTLGEVVVYAGENPAWPIMRQVVANKKANDKRSLDAFEYEAYTKVEFDVDNISGFLQKWKLVKKVSGVLDSIQQIAGEDGNPVFPIFISEAISRYYYKKDPILKHEHVLKTKVSGVGITDGTLSSQVVGATFQEYNFYQNWLNIVTKEFVSPIADGWRIYYNVFLEDSAYIADDFCYRIDFYPKRPQDLAFTGTMWITKEDFALKRIDASVPKEVNLNFIEKLKIQQDLIQTEAGPWLPEKTRVVVDVSQVLKHTAGFLAKFYISTEDHVINDPKPNKFYLNPVSLDENVRMHDEAYWQEHRHDSLTATELNVFDMIDTLKKISAVKRYMDLAKFAVNGYHKVGPIDIGPYPTFIGNNDVEGFRLGFGGRTNLSVSDKWIVGGHFGYGFEDEEWKYRGYVERILSRQPWTTLRVEHQKEVEQVWLLNQQVEPNGLFYGISRFGSLIQPFMIHKSQLTFYRQMAPGFGSTLRLKQERFNPLFDFQYYTDYERSETSSAYDVSEVAVKLRYAKDELFVVNDNERLSLGTVRWPAFNLEYVYGMPNVVGSDFEYHKIQASIEQEQKMGLLGKAKIKLGGGYAAGNVPYTLLFNPIGNQTPFYVDFAYSMMNYFEFSSDRYVEFRYRHSFEGFVLNTIPLMKRLKLRLIGSANVFYGSLNEKNRQKTVPVTNIQGDQVYPFKTLGQTPYIELGYGVENIFKVISVEAFHRLTHLKGEDVRSFGLKFNIEFTL</sequence>
<dbReference type="AlphaFoldDB" id="A0A3D9KYD8"/>
<dbReference type="Pfam" id="PF18939">
    <property type="entry name" value="DUF5686"/>
    <property type="match status" value="1"/>
</dbReference>
<keyword evidence="1" id="KW-0732">Signal</keyword>
<dbReference type="InterPro" id="IPR008969">
    <property type="entry name" value="CarboxyPept-like_regulatory"/>
</dbReference>
<feature type="signal peptide" evidence="1">
    <location>
        <begin position="1"/>
        <end position="20"/>
    </location>
</feature>
<dbReference type="SUPFAM" id="SSF49464">
    <property type="entry name" value="Carboxypeptidase regulatory domain-like"/>
    <property type="match status" value="1"/>
</dbReference>
<comment type="caution">
    <text evidence="2">The sequence shown here is derived from an EMBL/GenBank/DDBJ whole genome shotgun (WGS) entry which is preliminary data.</text>
</comment>
<name>A0A3D9KYD8_MARFU</name>
<feature type="chain" id="PRO_5017792092" evidence="1">
    <location>
        <begin position="21"/>
        <end position="829"/>
    </location>
</feature>
<keyword evidence="2" id="KW-0378">Hydrolase</keyword>
<evidence type="ECO:0000256" key="1">
    <source>
        <dbReference type="SAM" id="SignalP"/>
    </source>
</evidence>
<proteinExistence type="predicted"/>
<organism evidence="2 3">
    <name type="scientific">Marinoscillum furvescens DSM 4134</name>
    <dbReference type="NCBI Taxonomy" id="1122208"/>
    <lineage>
        <taxon>Bacteria</taxon>
        <taxon>Pseudomonadati</taxon>
        <taxon>Bacteroidota</taxon>
        <taxon>Cytophagia</taxon>
        <taxon>Cytophagales</taxon>
        <taxon>Reichenbachiellaceae</taxon>
        <taxon>Marinoscillum</taxon>
    </lineage>
</organism>
<dbReference type="Gene3D" id="2.60.40.1120">
    <property type="entry name" value="Carboxypeptidase-like, regulatory domain"/>
    <property type="match status" value="1"/>
</dbReference>
<dbReference type="Pfam" id="PF13715">
    <property type="entry name" value="CarbopepD_reg_2"/>
    <property type="match status" value="1"/>
</dbReference>
<gene>
    <name evidence="2" type="ORF">C7460_121106</name>
</gene>
<dbReference type="Proteomes" id="UP000256779">
    <property type="component" value="Unassembled WGS sequence"/>
</dbReference>
<evidence type="ECO:0000313" key="2">
    <source>
        <dbReference type="EMBL" id="RED94419.1"/>
    </source>
</evidence>
<dbReference type="EMBL" id="QREG01000021">
    <property type="protein sequence ID" value="RED94419.1"/>
    <property type="molecule type" value="Genomic_DNA"/>
</dbReference>
<protein>
    <submittedName>
        <fullName evidence="2">Carboxypeptidase-like protein</fullName>
    </submittedName>
</protein>
<dbReference type="InterPro" id="IPR043741">
    <property type="entry name" value="DUF5686"/>
</dbReference>
<keyword evidence="3" id="KW-1185">Reference proteome</keyword>
<keyword evidence="2" id="KW-0121">Carboxypeptidase</keyword>
<accession>A0A3D9KYD8</accession>
<keyword evidence="2" id="KW-0645">Protease</keyword>